<reference evidence="1" key="1">
    <citation type="submission" date="2021-01" db="EMBL/GenBank/DDBJ databases">
        <authorList>
            <consortium name="Genoscope - CEA"/>
            <person name="William W."/>
        </authorList>
    </citation>
    <scope>NUCLEOTIDE SEQUENCE</scope>
</reference>
<organism evidence="1">
    <name type="scientific">Brassica napus</name>
    <name type="common">Rape</name>
    <dbReference type="NCBI Taxonomy" id="3708"/>
    <lineage>
        <taxon>Eukaryota</taxon>
        <taxon>Viridiplantae</taxon>
        <taxon>Streptophyta</taxon>
        <taxon>Embryophyta</taxon>
        <taxon>Tracheophyta</taxon>
        <taxon>Spermatophyta</taxon>
        <taxon>Magnoliopsida</taxon>
        <taxon>eudicotyledons</taxon>
        <taxon>Gunneridae</taxon>
        <taxon>Pentapetalae</taxon>
        <taxon>rosids</taxon>
        <taxon>malvids</taxon>
        <taxon>Brassicales</taxon>
        <taxon>Brassicaceae</taxon>
        <taxon>Brassiceae</taxon>
        <taxon>Brassica</taxon>
    </lineage>
</organism>
<accession>A0A816IRU7</accession>
<dbReference type="Proteomes" id="UP001295469">
    <property type="component" value="Chromosome C03"/>
</dbReference>
<protein>
    <submittedName>
        <fullName evidence="1">(rape) hypothetical protein</fullName>
    </submittedName>
</protein>
<gene>
    <name evidence="1" type="ORF">DARMORV10_C03P89820.1</name>
</gene>
<dbReference type="AlphaFoldDB" id="A0A816IRU7"/>
<sequence>MEVVKEKSSGTDGISVGENFTPARGKGFLIGSRLCILRFLEKLKLHSCQNKKVGGYVEDTIVVEFLIPPPS</sequence>
<dbReference type="Gramene" id="CDY03624">
    <property type="protein sequence ID" value="CDY03624"/>
    <property type="gene ID" value="GSBRNA2T00116387001"/>
</dbReference>
<name>A0A816IRU7_BRANA</name>
<dbReference type="EMBL" id="HG994367">
    <property type="protein sequence ID" value="CAF1712261.1"/>
    <property type="molecule type" value="Genomic_DNA"/>
</dbReference>
<evidence type="ECO:0000313" key="1">
    <source>
        <dbReference type="EMBL" id="CAF1712261.1"/>
    </source>
</evidence>
<proteinExistence type="predicted"/>